<evidence type="ECO:0000313" key="4">
    <source>
        <dbReference type="Proteomes" id="UP000612585"/>
    </source>
</evidence>
<evidence type="ECO:0000256" key="1">
    <source>
        <dbReference type="SAM" id="MobiDB-lite"/>
    </source>
</evidence>
<feature type="transmembrane region" description="Helical" evidence="2">
    <location>
        <begin position="268"/>
        <end position="292"/>
    </location>
</feature>
<dbReference type="EMBL" id="BOPG01000071">
    <property type="protein sequence ID" value="GIJ61777.1"/>
    <property type="molecule type" value="Genomic_DNA"/>
</dbReference>
<feature type="region of interest" description="Disordered" evidence="1">
    <location>
        <begin position="1"/>
        <end position="35"/>
    </location>
</feature>
<sequence length="480" mass="49312">MVATVQTPLHSAPPGEGHRVVPAQPSGPVLPANANAGTNGQAVVLPGGPARTGLRRRVAAWLRRTPGLLLLFTAGLVALGLAAGATGIAAVRQRSDLVGGVAAGNGPLVVAAQDLYRALSDADATVASAFLLGGTEPPALRTRYQQDLAAASDALVRLAAGVTAEAADAPLRQISANLPVYAGIIETARALNRQQLPLGAAYLREASALMRDALLPAAQRLYTAVSVQLKDARDDASAAPWLALPLLLLALIGLLAVQVFLVRRTNRVFNLGLVAATAAALVAVLWLGIAWVGAAGHLDASRDEGSAQVDVFTEARIAALQARGDESLTLVARGAGAAFEKRFAETMNRLAGENGNGGLLADARAKATDAAGRAAADAAIADVKAWRDLHKRIRELDDSGQYPEAVKLAVGTDDAGAGGIFNRVDEHLAQGLRHGGDMFDREVASAGDGFGGVAGGLGFLTALILIGVVVGMAQRVMEYR</sequence>
<dbReference type="AlphaFoldDB" id="A0A8J3ZF60"/>
<accession>A0A8J3ZF60</accession>
<evidence type="ECO:0008006" key="5">
    <source>
        <dbReference type="Google" id="ProtNLM"/>
    </source>
</evidence>
<evidence type="ECO:0000256" key="2">
    <source>
        <dbReference type="SAM" id="Phobius"/>
    </source>
</evidence>
<reference evidence="3" key="1">
    <citation type="submission" date="2021-01" db="EMBL/GenBank/DDBJ databases">
        <title>Whole genome shotgun sequence of Virgisporangium aurantiacum NBRC 16421.</title>
        <authorList>
            <person name="Komaki H."/>
            <person name="Tamura T."/>
        </authorList>
    </citation>
    <scope>NUCLEOTIDE SEQUENCE</scope>
    <source>
        <strain evidence="3">NBRC 16421</strain>
    </source>
</reference>
<proteinExistence type="predicted"/>
<keyword evidence="4" id="KW-1185">Reference proteome</keyword>
<evidence type="ECO:0000313" key="3">
    <source>
        <dbReference type="EMBL" id="GIJ61777.1"/>
    </source>
</evidence>
<organism evidence="3 4">
    <name type="scientific">Virgisporangium aurantiacum</name>
    <dbReference type="NCBI Taxonomy" id="175570"/>
    <lineage>
        <taxon>Bacteria</taxon>
        <taxon>Bacillati</taxon>
        <taxon>Actinomycetota</taxon>
        <taxon>Actinomycetes</taxon>
        <taxon>Micromonosporales</taxon>
        <taxon>Micromonosporaceae</taxon>
        <taxon>Virgisporangium</taxon>
    </lineage>
</organism>
<comment type="caution">
    <text evidence="3">The sequence shown here is derived from an EMBL/GenBank/DDBJ whole genome shotgun (WGS) entry which is preliminary data.</text>
</comment>
<keyword evidence="2" id="KW-0812">Transmembrane</keyword>
<name>A0A8J3ZF60_9ACTN</name>
<keyword evidence="2" id="KW-1133">Transmembrane helix</keyword>
<feature type="transmembrane region" description="Helical" evidence="2">
    <location>
        <begin position="67"/>
        <end position="91"/>
    </location>
</feature>
<gene>
    <name evidence="3" type="ORF">Vau01_092930</name>
</gene>
<protein>
    <recommendedName>
        <fullName evidence="5">Secreted protein</fullName>
    </recommendedName>
</protein>
<dbReference type="Proteomes" id="UP000612585">
    <property type="component" value="Unassembled WGS sequence"/>
</dbReference>
<feature type="transmembrane region" description="Helical" evidence="2">
    <location>
        <begin position="238"/>
        <end position="261"/>
    </location>
</feature>
<feature type="transmembrane region" description="Helical" evidence="2">
    <location>
        <begin position="450"/>
        <end position="473"/>
    </location>
</feature>
<keyword evidence="2" id="KW-0472">Membrane</keyword>